<dbReference type="EMBL" id="LAZR01001646">
    <property type="protein sequence ID" value="KKN41462.1"/>
    <property type="molecule type" value="Genomic_DNA"/>
</dbReference>
<reference evidence="1" key="1">
    <citation type="journal article" date="2015" name="Nature">
        <title>Complex archaea that bridge the gap between prokaryotes and eukaryotes.</title>
        <authorList>
            <person name="Spang A."/>
            <person name="Saw J.H."/>
            <person name="Jorgensen S.L."/>
            <person name="Zaremba-Niedzwiedzka K."/>
            <person name="Martijn J."/>
            <person name="Lind A.E."/>
            <person name="van Eijk R."/>
            <person name="Schleper C."/>
            <person name="Guy L."/>
            <person name="Ettema T.J."/>
        </authorList>
    </citation>
    <scope>NUCLEOTIDE SEQUENCE</scope>
</reference>
<evidence type="ECO:0000313" key="1">
    <source>
        <dbReference type="EMBL" id="KKN41462.1"/>
    </source>
</evidence>
<proteinExistence type="predicted"/>
<gene>
    <name evidence="1" type="ORF">LCGC14_0723330</name>
</gene>
<protein>
    <submittedName>
        <fullName evidence="1">Uncharacterized protein</fullName>
    </submittedName>
</protein>
<accession>A0A0F9QWT2</accession>
<name>A0A0F9QWT2_9ZZZZ</name>
<dbReference type="AlphaFoldDB" id="A0A0F9QWT2"/>
<comment type="caution">
    <text evidence="1">The sequence shown here is derived from an EMBL/GenBank/DDBJ whole genome shotgun (WGS) entry which is preliminary data.</text>
</comment>
<sequence>MTITVTQDDIDCGIRWRSTMDPVARAMRRALAVELWGTYTPATFGGQQKHPAIHVTGRRAYVADSEACWAWDLPASVSDWIRCWDNERVVEPFSFDVPSLTLCECGG</sequence>
<organism evidence="1">
    <name type="scientific">marine sediment metagenome</name>
    <dbReference type="NCBI Taxonomy" id="412755"/>
    <lineage>
        <taxon>unclassified sequences</taxon>
        <taxon>metagenomes</taxon>
        <taxon>ecological metagenomes</taxon>
    </lineage>
</organism>